<dbReference type="PATRIC" id="fig|1292034.3.peg.3359"/>
<proteinExistence type="predicted"/>
<dbReference type="InterPro" id="IPR002656">
    <property type="entry name" value="Acyl_transf_3_dom"/>
</dbReference>
<feature type="transmembrane region" description="Helical" evidence="2">
    <location>
        <begin position="281"/>
        <end position="299"/>
    </location>
</feature>
<feature type="transmembrane region" description="Helical" evidence="2">
    <location>
        <begin position="370"/>
        <end position="392"/>
    </location>
</feature>
<feature type="transmembrane region" description="Helical" evidence="2">
    <location>
        <begin position="224"/>
        <end position="241"/>
    </location>
</feature>
<feature type="transmembrane region" description="Helical" evidence="2">
    <location>
        <begin position="143"/>
        <end position="163"/>
    </location>
</feature>
<dbReference type="GO" id="GO:0016020">
    <property type="term" value="C:membrane"/>
    <property type="evidence" value="ECO:0007669"/>
    <property type="project" value="TreeGrafter"/>
</dbReference>
<gene>
    <name evidence="4" type="ORF">OR37_03388</name>
</gene>
<feature type="region of interest" description="Disordered" evidence="1">
    <location>
        <begin position="1"/>
        <end position="48"/>
    </location>
</feature>
<evidence type="ECO:0000256" key="2">
    <source>
        <dbReference type="SAM" id="Phobius"/>
    </source>
</evidence>
<dbReference type="PANTHER" id="PTHR23028">
    <property type="entry name" value="ACETYLTRANSFERASE"/>
    <property type="match status" value="1"/>
</dbReference>
<reference evidence="4 5" key="1">
    <citation type="journal article" date="2013" name="Genome Announc.">
        <title>Draft Genome Sequence for Caulobacter sp. Strain OR37, a Bacterium Tolerant to Heavy Metals.</title>
        <authorList>
            <person name="Utturkar S.M."/>
            <person name="Bollmann A."/>
            <person name="Brzoska R.M."/>
            <person name="Klingeman D.M."/>
            <person name="Epstein S.E."/>
            <person name="Palumbo A.V."/>
            <person name="Brown S.D."/>
        </authorList>
    </citation>
    <scope>NUCLEOTIDE SEQUENCE [LARGE SCALE GENOMIC DNA]</scope>
    <source>
        <strain evidence="4 5">OR37</strain>
    </source>
</reference>
<dbReference type="PANTHER" id="PTHR23028:SF131">
    <property type="entry name" value="BLR2367 PROTEIN"/>
    <property type="match status" value="1"/>
</dbReference>
<comment type="caution">
    <text evidence="4">The sequence shown here is derived from an EMBL/GenBank/DDBJ whole genome shotgun (WGS) entry which is preliminary data.</text>
</comment>
<keyword evidence="5" id="KW-1185">Reference proteome</keyword>
<dbReference type="Pfam" id="PF01757">
    <property type="entry name" value="Acyl_transf_3"/>
    <property type="match status" value="1"/>
</dbReference>
<evidence type="ECO:0000313" key="5">
    <source>
        <dbReference type="Proteomes" id="UP000013063"/>
    </source>
</evidence>
<evidence type="ECO:0000256" key="1">
    <source>
        <dbReference type="SAM" id="MobiDB-lite"/>
    </source>
</evidence>
<evidence type="ECO:0000313" key="4">
    <source>
        <dbReference type="EMBL" id="ENZ80670.1"/>
    </source>
</evidence>
<keyword evidence="4" id="KW-0012">Acyltransferase</keyword>
<feature type="domain" description="Acyltransferase 3" evidence="3">
    <location>
        <begin position="65"/>
        <end position="385"/>
    </location>
</feature>
<dbReference type="EMBL" id="APMP01000027">
    <property type="protein sequence ID" value="ENZ80670.1"/>
    <property type="molecule type" value="Genomic_DNA"/>
</dbReference>
<name>R0CWH9_CAUVI</name>
<dbReference type="InterPro" id="IPR050879">
    <property type="entry name" value="Acyltransferase_3"/>
</dbReference>
<feature type="transmembrane region" description="Helical" evidence="2">
    <location>
        <begin position="247"/>
        <end position="269"/>
    </location>
</feature>
<dbReference type="eggNOG" id="COG1835">
    <property type="taxonomic scope" value="Bacteria"/>
</dbReference>
<protein>
    <submittedName>
        <fullName evidence="4">Putative acyltransferase</fullName>
    </submittedName>
</protein>
<dbReference type="GO" id="GO:0016747">
    <property type="term" value="F:acyltransferase activity, transferring groups other than amino-acyl groups"/>
    <property type="evidence" value="ECO:0007669"/>
    <property type="project" value="InterPro"/>
</dbReference>
<feature type="transmembrane region" description="Helical" evidence="2">
    <location>
        <begin position="101"/>
        <end position="122"/>
    </location>
</feature>
<feature type="compositionally biased region" description="Basic residues" evidence="1">
    <location>
        <begin position="23"/>
        <end position="35"/>
    </location>
</feature>
<dbReference type="GO" id="GO:0000271">
    <property type="term" value="P:polysaccharide biosynthetic process"/>
    <property type="evidence" value="ECO:0007669"/>
    <property type="project" value="TreeGrafter"/>
</dbReference>
<dbReference type="AlphaFoldDB" id="R0CWH9"/>
<accession>R0CWH9</accession>
<feature type="transmembrane region" description="Helical" evidence="2">
    <location>
        <begin position="343"/>
        <end position="364"/>
    </location>
</feature>
<feature type="transmembrane region" description="Helical" evidence="2">
    <location>
        <begin position="305"/>
        <end position="322"/>
    </location>
</feature>
<keyword evidence="4" id="KW-0808">Transferase</keyword>
<feature type="transmembrane region" description="Helical" evidence="2">
    <location>
        <begin position="197"/>
        <end position="217"/>
    </location>
</feature>
<dbReference type="STRING" id="1292034.OR37_03388"/>
<keyword evidence="2" id="KW-0812">Transmembrane</keyword>
<keyword evidence="2" id="KW-0472">Membrane</keyword>
<evidence type="ECO:0000259" key="3">
    <source>
        <dbReference type="Pfam" id="PF01757"/>
    </source>
</evidence>
<sequence length="406" mass="44866">MRIRSETEGSSATSRGACAGPLHRLRRSPSPKRGRRGDARAVPCHHSAMPKFPPLKPDSDQMLHLDALRIVGAVMIVVFHFNRFIDLDGRWRVADDAIKAYSLIVDLFFLISGYVMAAIYAGRLTSWSRYRDFLQKRIARLGPLHWATLLAFVVIAALGWTGVINERDPSRYDVTCIPQNILFIHAWGTCKAQTWNFVSWAISAEMGLYVALPPLFVITARGPWITAAAAFGSLVLLLWISRTGETFSQWTYDFGVARAVPGFLLGMWAFQVRGALARLPLARVAMWGLLAAFAVAGAFHVPRTALLFLVYAVGLAGVAADARGVQGGVSQALAPWAQLSFSLYLLHPLALKIALNWVGLGAWGLTGDAMRLWCLLWVILLFPIAYASLVLFERPARDRLATWGKH</sequence>
<keyword evidence="2" id="KW-1133">Transmembrane helix</keyword>
<organism evidence="4 5">
    <name type="scientific">Caulobacter vibrioides OR37</name>
    <dbReference type="NCBI Taxonomy" id="1292034"/>
    <lineage>
        <taxon>Bacteria</taxon>
        <taxon>Pseudomonadati</taxon>
        <taxon>Pseudomonadota</taxon>
        <taxon>Alphaproteobacteria</taxon>
        <taxon>Caulobacterales</taxon>
        <taxon>Caulobacteraceae</taxon>
        <taxon>Caulobacter</taxon>
    </lineage>
</organism>
<dbReference type="Proteomes" id="UP000013063">
    <property type="component" value="Unassembled WGS sequence"/>
</dbReference>